<dbReference type="EMBL" id="CQPC01000068">
    <property type="protein sequence ID" value="CNU94744.1"/>
    <property type="molecule type" value="Genomic_DNA"/>
</dbReference>
<protein>
    <submittedName>
        <fullName evidence="1">Uncharacterized protein</fullName>
    </submittedName>
</protein>
<sequence>MVGRYRIPQHRQDTRAVDIFDGCRLGLHFIKERRQANIG</sequence>
<name>A0A655DYX6_SALET</name>
<dbReference type="AlphaFoldDB" id="A0A655DYX6"/>
<evidence type="ECO:0000313" key="1">
    <source>
        <dbReference type="EMBL" id="CNU94744.1"/>
    </source>
</evidence>
<accession>A0A655DYX6</accession>
<reference evidence="1 2" key="1">
    <citation type="submission" date="2015-03" db="EMBL/GenBank/DDBJ databases">
        <authorList>
            <consortium name="Pathogen Informatics"/>
        </authorList>
    </citation>
    <scope>NUCLEOTIDE SEQUENCE [LARGE SCALE GENOMIC DNA]</scope>
    <source>
        <strain evidence="1 2">3476</strain>
    </source>
</reference>
<dbReference type="Proteomes" id="UP000039541">
    <property type="component" value="Unassembled WGS sequence"/>
</dbReference>
<evidence type="ECO:0000313" key="2">
    <source>
        <dbReference type="Proteomes" id="UP000039541"/>
    </source>
</evidence>
<organism evidence="1 2">
    <name type="scientific">Salmonella enterica subsp. enterica serovar Bovismorbificans</name>
    <dbReference type="NCBI Taxonomy" id="58097"/>
    <lineage>
        <taxon>Bacteria</taxon>
        <taxon>Pseudomonadati</taxon>
        <taxon>Pseudomonadota</taxon>
        <taxon>Gammaproteobacteria</taxon>
        <taxon>Enterobacterales</taxon>
        <taxon>Enterobacteriaceae</taxon>
        <taxon>Salmonella</taxon>
    </lineage>
</organism>
<proteinExistence type="predicted"/>
<gene>
    <name evidence="1" type="ORF">ERS008202_03923</name>
</gene>